<reference evidence="1" key="1">
    <citation type="submission" date="2010-07" db="EMBL/GenBank/DDBJ databases">
        <authorList>
            <consortium name="CONSOLIDER consortium CSD2007-00005"/>
            <person name="Guazzaroni M.-E."/>
            <person name="Richter M."/>
            <person name="Garcia-Salamanca A."/>
            <person name="Yarza P."/>
            <person name="Ferrer M."/>
        </authorList>
    </citation>
    <scope>NUCLEOTIDE SEQUENCE</scope>
</reference>
<name>D9PJS0_9ZZZZ</name>
<accession>D9PJS0</accession>
<gene>
    <name evidence="1" type="ORF">LDC_1783</name>
</gene>
<evidence type="ECO:0000313" key="1">
    <source>
        <dbReference type="EMBL" id="EFK96184.1"/>
    </source>
</evidence>
<sequence length="440" mass="50112">MNILVYFNDIFNIMGDILKSEKSGESWPWPGPSFDGLRDLSEMPVQYGNEVSTYTKAKSLLQENMTRDSEMISKSLLERVGPHKLISVDTPEIKSGISSDFGSNRQLPKIPDFVVLTEDGSLLPVDVKRDLETSRIEQIRTDTIDTLMQSTTFRSLIESRLYESQTMGGLLPREGYFVTMKNQSNLNFWSEEMREKWKNWQQEAQKQGKVHGEMPSPQQVIMLEADWEGMLPLLPGWEIALDLLRLDHPDLDIQDPFAVIDEVGGSRRDINYYSRLGAACLSYSQNITSPLYKLVDSTDAQEYYTRVLSTSRNSGEIFNNLQEVHQMKSEIEHIISGLQYNQAPPFGNIKALLNVKMGDEFVPGEGEITVPKTSVPVIISKVKERWEDIQTSMISKAYPEADNWKSLRVDLTEDGENNYAKLRTSYASVLRETILELQSI</sequence>
<reference evidence="1" key="2">
    <citation type="journal article" date="2011" name="Microb. Ecol.">
        <title>Taxonomic and Functional Metagenomic Profiling of the Microbial Community in the Anoxic Sediment of a Sub-saline Shallow Lake (Laguna de Carrizo, Central Spain).</title>
        <authorList>
            <person name="Ferrer M."/>
            <person name="Guazzaroni M.E."/>
            <person name="Richter M."/>
            <person name="Garcia-Salamanca A."/>
            <person name="Yarza P."/>
            <person name="Suarez-Suarez A."/>
            <person name="Solano J."/>
            <person name="Alcaide M."/>
            <person name="van Dillewijn P."/>
            <person name="Molina-Henares M.A."/>
            <person name="Lopez-Cortes N."/>
            <person name="Al-Ramahi Y."/>
            <person name="Guerrero C."/>
            <person name="Acosta A."/>
            <person name="de Eugenio L.I."/>
            <person name="Martinez V."/>
            <person name="Marques S."/>
            <person name="Rojo F."/>
            <person name="Santero E."/>
            <person name="Genilloud O."/>
            <person name="Perez-Perez J."/>
            <person name="Rossello-Mora R."/>
            <person name="Ramos J.L."/>
        </authorList>
    </citation>
    <scope>NUCLEOTIDE SEQUENCE</scope>
</reference>
<dbReference type="AlphaFoldDB" id="D9PJS0"/>
<dbReference type="EMBL" id="ADZX01000550">
    <property type="protein sequence ID" value="EFK96184.1"/>
    <property type="molecule type" value="Genomic_DNA"/>
</dbReference>
<proteinExistence type="predicted"/>
<organism evidence="1">
    <name type="scientific">sediment metagenome</name>
    <dbReference type="NCBI Taxonomy" id="749907"/>
    <lineage>
        <taxon>unclassified sequences</taxon>
        <taxon>metagenomes</taxon>
        <taxon>ecological metagenomes</taxon>
    </lineage>
</organism>
<protein>
    <submittedName>
        <fullName evidence="1">Uncharacterized protein</fullName>
    </submittedName>
</protein>
<comment type="caution">
    <text evidence="1">The sequence shown here is derived from an EMBL/GenBank/DDBJ whole genome shotgun (WGS) entry which is preliminary data.</text>
</comment>